<comment type="similarity">
    <text evidence="4">In the N-terminal section; belongs to the cytochrome P450 family.</text>
</comment>
<dbReference type="PROSITE" id="PS00086">
    <property type="entry name" value="CYTOCHROME_P450"/>
    <property type="match status" value="1"/>
</dbReference>
<dbReference type="GO" id="GO:0004497">
    <property type="term" value="F:monooxygenase activity"/>
    <property type="evidence" value="ECO:0007669"/>
    <property type="project" value="UniProtKB-KW"/>
</dbReference>
<protein>
    <submittedName>
        <fullName evidence="18">Cytochrome P450</fullName>
    </submittedName>
</protein>
<dbReference type="InterPro" id="IPR050121">
    <property type="entry name" value="Cytochrome_P450_monoxygenase"/>
</dbReference>
<evidence type="ECO:0000256" key="9">
    <source>
        <dbReference type="ARBA" id="ARBA00022643"/>
    </source>
</evidence>
<dbReference type="OrthoDB" id="7376058at2"/>
<evidence type="ECO:0000313" key="19">
    <source>
        <dbReference type="Proteomes" id="UP000322244"/>
    </source>
</evidence>
<organism evidence="18 19">
    <name type="scientific">Antrihabitans cavernicola</name>
    <dbReference type="NCBI Taxonomy" id="2495913"/>
    <lineage>
        <taxon>Bacteria</taxon>
        <taxon>Bacillati</taxon>
        <taxon>Actinomycetota</taxon>
        <taxon>Actinomycetes</taxon>
        <taxon>Mycobacteriales</taxon>
        <taxon>Nocardiaceae</taxon>
        <taxon>Antrihabitans</taxon>
    </lineage>
</organism>
<evidence type="ECO:0000256" key="7">
    <source>
        <dbReference type="ARBA" id="ARBA00022617"/>
    </source>
</evidence>
<keyword evidence="11" id="KW-0274">FAD</keyword>
<proteinExistence type="inferred from homology"/>
<keyword evidence="14 16" id="KW-0408">Iron</keyword>
<comment type="similarity">
    <text evidence="5 17">Belongs to the cytochrome P450 family.</text>
</comment>
<evidence type="ECO:0000256" key="14">
    <source>
        <dbReference type="ARBA" id="ARBA00023004"/>
    </source>
</evidence>
<keyword evidence="12" id="KW-0521">NADP</keyword>
<dbReference type="GO" id="GO:0016705">
    <property type="term" value="F:oxidoreductase activity, acting on paired donors, with incorporation or reduction of molecular oxygen"/>
    <property type="evidence" value="ECO:0007669"/>
    <property type="project" value="InterPro"/>
</dbReference>
<keyword evidence="15 17" id="KW-0503">Monooxygenase</keyword>
<evidence type="ECO:0000256" key="16">
    <source>
        <dbReference type="PIRSR" id="PIRSR602401-1"/>
    </source>
</evidence>
<evidence type="ECO:0000256" key="4">
    <source>
        <dbReference type="ARBA" id="ARBA00010018"/>
    </source>
</evidence>
<evidence type="ECO:0000256" key="2">
    <source>
        <dbReference type="ARBA" id="ARBA00001971"/>
    </source>
</evidence>
<keyword evidence="19" id="KW-1185">Reference proteome</keyword>
<sequence>MPSKMSLPCTTLTEIEGRCRVVSELPGPWGRLPMLGDVLALNPRKPVQSMAKLSESIGPIYELRFGPKRMVIINGAELADTVQSDSQWEKAFGPPIRRLRMLGSSGLIVASTNDPQWGAAHRVLMPGFTRESMRLYHPVMTDVVSELIRRWGRCSDPIDVAGDMNTVTLEIMARAGFGYSFANLDEPSAGTNMPVVNLMLDVLRYASRPVSIELLDATIGRAARRRNQLNVAELQRLAEDMIDECRPDVAGAPDLLQRMMETSDPETRQPLARSVVRDQVLTFLIAGHETSAGTLTFALHLLSHRPDVVKRVRQEIDTITGGDPTTLAYEQVAKLRYLRRVVDETLRLWPVAGGFFRRPKQDTELGGYTVRRGEWVYVNLIGVHRDKHIWGSDADQFDPERFVRDPSQERQPGAYKPFGIGLRSCIGRQFALHEIVLTLAHILYAFDLEPDLKYRLAVDELVTLKPAGLRMRLRSRS</sequence>
<dbReference type="PRINTS" id="PR00385">
    <property type="entry name" value="P450"/>
</dbReference>
<evidence type="ECO:0000256" key="13">
    <source>
        <dbReference type="ARBA" id="ARBA00023002"/>
    </source>
</evidence>
<comment type="cofactor">
    <cofactor evidence="2 16">
        <name>heme</name>
        <dbReference type="ChEBI" id="CHEBI:30413"/>
    </cofactor>
</comment>
<dbReference type="AlphaFoldDB" id="A0A5A7SDC1"/>
<dbReference type="Pfam" id="PF00067">
    <property type="entry name" value="p450"/>
    <property type="match status" value="1"/>
</dbReference>
<evidence type="ECO:0000256" key="5">
    <source>
        <dbReference type="ARBA" id="ARBA00010617"/>
    </source>
</evidence>
<accession>A0A5A7SDC1</accession>
<evidence type="ECO:0000256" key="15">
    <source>
        <dbReference type="ARBA" id="ARBA00023033"/>
    </source>
</evidence>
<keyword evidence="7 16" id="KW-0349">Heme</keyword>
<dbReference type="GO" id="GO:0020037">
    <property type="term" value="F:heme binding"/>
    <property type="evidence" value="ECO:0007669"/>
    <property type="project" value="InterPro"/>
</dbReference>
<evidence type="ECO:0000256" key="10">
    <source>
        <dbReference type="ARBA" id="ARBA00022723"/>
    </source>
</evidence>
<dbReference type="GO" id="GO:0005506">
    <property type="term" value="F:iron ion binding"/>
    <property type="evidence" value="ECO:0007669"/>
    <property type="project" value="InterPro"/>
</dbReference>
<reference evidence="18 19" key="1">
    <citation type="submission" date="2019-07" db="EMBL/GenBank/DDBJ databases">
        <title>Rhodococcus cavernicolus sp. nov., isolated from a cave.</title>
        <authorList>
            <person name="Lee S.D."/>
        </authorList>
    </citation>
    <scope>NUCLEOTIDE SEQUENCE [LARGE SCALE GENOMIC DNA]</scope>
    <source>
        <strain evidence="18 19">C1-24</strain>
    </source>
</reference>
<keyword evidence="10 16" id="KW-0479">Metal-binding</keyword>
<evidence type="ECO:0000256" key="3">
    <source>
        <dbReference type="ARBA" id="ARBA00001974"/>
    </source>
</evidence>
<dbReference type="PANTHER" id="PTHR24305:SF166">
    <property type="entry name" value="CYTOCHROME P450 12A4, MITOCHONDRIAL-RELATED"/>
    <property type="match status" value="1"/>
</dbReference>
<comment type="caution">
    <text evidence="18">The sequence shown here is derived from an EMBL/GenBank/DDBJ whole genome shotgun (WGS) entry which is preliminary data.</text>
</comment>
<name>A0A5A7SDC1_9NOCA</name>
<dbReference type="Proteomes" id="UP000322244">
    <property type="component" value="Unassembled WGS sequence"/>
</dbReference>
<dbReference type="InterPro" id="IPR017972">
    <property type="entry name" value="Cyt_P450_CS"/>
</dbReference>
<dbReference type="SUPFAM" id="SSF48264">
    <property type="entry name" value="Cytochrome P450"/>
    <property type="match status" value="1"/>
</dbReference>
<evidence type="ECO:0000313" key="18">
    <source>
        <dbReference type="EMBL" id="KAA0024150.1"/>
    </source>
</evidence>
<evidence type="ECO:0000256" key="6">
    <source>
        <dbReference type="ARBA" id="ARBA00022448"/>
    </source>
</evidence>
<dbReference type="InterPro" id="IPR001128">
    <property type="entry name" value="Cyt_P450"/>
</dbReference>
<comment type="cofactor">
    <cofactor evidence="1">
        <name>FMN</name>
        <dbReference type="ChEBI" id="CHEBI:58210"/>
    </cofactor>
</comment>
<dbReference type="InterPro" id="IPR002401">
    <property type="entry name" value="Cyt_P450_E_grp-I"/>
</dbReference>
<evidence type="ECO:0000256" key="11">
    <source>
        <dbReference type="ARBA" id="ARBA00022827"/>
    </source>
</evidence>
<dbReference type="InterPro" id="IPR036396">
    <property type="entry name" value="Cyt_P450_sf"/>
</dbReference>
<evidence type="ECO:0000256" key="8">
    <source>
        <dbReference type="ARBA" id="ARBA00022630"/>
    </source>
</evidence>
<feature type="binding site" description="axial binding residue" evidence="16">
    <location>
        <position position="425"/>
    </location>
    <ligand>
        <name>heme</name>
        <dbReference type="ChEBI" id="CHEBI:30413"/>
    </ligand>
    <ligandPart>
        <name>Fe</name>
        <dbReference type="ChEBI" id="CHEBI:18248"/>
    </ligandPart>
</feature>
<dbReference type="FunFam" id="1.10.630.10:FF:000040">
    <property type="entry name" value="Bifunctional cytochrome P450/NADPH--P450 reductase"/>
    <property type="match status" value="1"/>
</dbReference>
<dbReference type="PRINTS" id="PR00463">
    <property type="entry name" value="EP450I"/>
</dbReference>
<comment type="cofactor">
    <cofactor evidence="3">
        <name>FAD</name>
        <dbReference type="ChEBI" id="CHEBI:57692"/>
    </cofactor>
</comment>
<evidence type="ECO:0000256" key="17">
    <source>
        <dbReference type="RuleBase" id="RU000461"/>
    </source>
</evidence>
<keyword evidence="9" id="KW-0288">FMN</keyword>
<keyword evidence="6" id="KW-0813">Transport</keyword>
<dbReference type="PANTHER" id="PTHR24305">
    <property type="entry name" value="CYTOCHROME P450"/>
    <property type="match status" value="1"/>
</dbReference>
<keyword evidence="13 17" id="KW-0560">Oxidoreductase</keyword>
<dbReference type="Gene3D" id="1.10.630.10">
    <property type="entry name" value="Cytochrome P450"/>
    <property type="match status" value="1"/>
</dbReference>
<evidence type="ECO:0000256" key="12">
    <source>
        <dbReference type="ARBA" id="ARBA00022857"/>
    </source>
</evidence>
<dbReference type="EMBL" id="VLNY01000002">
    <property type="protein sequence ID" value="KAA0024150.1"/>
    <property type="molecule type" value="Genomic_DNA"/>
</dbReference>
<keyword evidence="8" id="KW-0285">Flavoprotein</keyword>
<gene>
    <name evidence="18" type="ORF">FOY51_06260</name>
</gene>
<evidence type="ECO:0000256" key="1">
    <source>
        <dbReference type="ARBA" id="ARBA00001917"/>
    </source>
</evidence>